<dbReference type="Proteomes" id="UP000464661">
    <property type="component" value="Chromosome"/>
</dbReference>
<gene>
    <name evidence="1" type="ORF">PPTS312_44400</name>
</gene>
<dbReference type="EMBL" id="AP022324">
    <property type="protein sequence ID" value="BBU46525.1"/>
    <property type="molecule type" value="Genomic_DNA"/>
</dbReference>
<dbReference type="AlphaFoldDB" id="A0A7U6M5U1"/>
<protein>
    <submittedName>
        <fullName evidence="1">Uncharacterized protein</fullName>
    </submittedName>
</protein>
<organism evidence="1 2">
    <name type="scientific">Pseudomonas putida</name>
    <name type="common">Arthrobacter siderocapsulatus</name>
    <dbReference type="NCBI Taxonomy" id="303"/>
    <lineage>
        <taxon>Bacteria</taxon>
        <taxon>Pseudomonadati</taxon>
        <taxon>Pseudomonadota</taxon>
        <taxon>Gammaproteobacteria</taxon>
        <taxon>Pseudomonadales</taxon>
        <taxon>Pseudomonadaceae</taxon>
        <taxon>Pseudomonas</taxon>
    </lineage>
</organism>
<sequence>MTYGTAVVNRAQVYLVSALWASILTPARTACSAASQKMRRSELIERDEPAIDEI</sequence>
<name>A0A7U6M5U1_PSEPU</name>
<accession>A0A7U6M5U1</accession>
<proteinExistence type="predicted"/>
<evidence type="ECO:0000313" key="2">
    <source>
        <dbReference type="Proteomes" id="UP000464661"/>
    </source>
</evidence>
<reference evidence="1 2" key="1">
    <citation type="submission" date="2020-01" db="EMBL/GenBank/DDBJ databases">
        <title>Complete Genome Sequence of Pseudomonas putida Strain TS312, Harboring the HdtS type N-acyl-homoserine Lactone Synthase, Isolated from a Paper Mill.</title>
        <authorList>
            <person name="Hosoe A."/>
            <person name="Suenaga T."/>
            <person name="Sugi T."/>
            <person name="Izumi T."/>
            <person name="Nagai N."/>
            <person name="Terada A."/>
        </authorList>
    </citation>
    <scope>NUCLEOTIDE SEQUENCE [LARGE SCALE GENOMIC DNA]</scope>
    <source>
        <strain evidence="1 2">TS312</strain>
    </source>
</reference>
<evidence type="ECO:0000313" key="1">
    <source>
        <dbReference type="EMBL" id="BBU46525.1"/>
    </source>
</evidence>